<organism evidence="1 2">
    <name type="scientific">Vermiconidia calcicola</name>
    <dbReference type="NCBI Taxonomy" id="1690605"/>
    <lineage>
        <taxon>Eukaryota</taxon>
        <taxon>Fungi</taxon>
        <taxon>Dikarya</taxon>
        <taxon>Ascomycota</taxon>
        <taxon>Pezizomycotina</taxon>
        <taxon>Dothideomycetes</taxon>
        <taxon>Dothideomycetidae</taxon>
        <taxon>Mycosphaerellales</taxon>
        <taxon>Extremaceae</taxon>
        <taxon>Vermiconidia</taxon>
    </lineage>
</organism>
<dbReference type="EMBL" id="JAUTXU010000087">
    <property type="protein sequence ID" value="KAK3710081.1"/>
    <property type="molecule type" value="Genomic_DNA"/>
</dbReference>
<gene>
    <name evidence="1" type="ORF">LTR37_010512</name>
</gene>
<name>A0ACC3N5A9_9PEZI</name>
<comment type="caution">
    <text evidence="1">The sequence shown here is derived from an EMBL/GenBank/DDBJ whole genome shotgun (WGS) entry which is preliminary data.</text>
</comment>
<dbReference type="Proteomes" id="UP001281147">
    <property type="component" value="Unassembled WGS sequence"/>
</dbReference>
<sequence>MDITMKTIELDLGRLIEPPLALLFIGMVTAIMVSLSWQLSDLAWVSATFLTEVTKADASVQKLRPYAQAIPSCVWTHLTWTLFAFGYFAGAMREFPSTSILMMHSGGLATLVAVLAYQTCLSDFKAFVDLGPGGTPSTWHGFKRVTLLAWFGRINVIKAPIHRSGQGFLLQTLPLRLGERPTVGGIAPQRQIDQRNTGNVYGYLLKNLHRFATENKSHLRTGTSFLEKKGKAIFAHCDCVDDPLFRTFGCEIMHPHPIDGSLHVMLHPDDIATVIAAGWGERHPIARANAWWLWWFFTFEERPPVPESLCFIYAPRTHIEVDTVMHIVEAGSLFVANGEAGNGDDHLACPNHRPRLVRADEAWTVSLGMWVCLRIV</sequence>
<evidence type="ECO:0000313" key="1">
    <source>
        <dbReference type="EMBL" id="KAK3710081.1"/>
    </source>
</evidence>
<reference evidence="1" key="1">
    <citation type="submission" date="2023-07" db="EMBL/GenBank/DDBJ databases">
        <title>Black Yeasts Isolated from many extreme environments.</title>
        <authorList>
            <person name="Coleine C."/>
            <person name="Stajich J.E."/>
            <person name="Selbmann L."/>
        </authorList>
    </citation>
    <scope>NUCLEOTIDE SEQUENCE</scope>
    <source>
        <strain evidence="1">CCFEE 5714</strain>
    </source>
</reference>
<accession>A0ACC3N5A9</accession>
<evidence type="ECO:0000313" key="2">
    <source>
        <dbReference type="Proteomes" id="UP001281147"/>
    </source>
</evidence>
<keyword evidence="2" id="KW-1185">Reference proteome</keyword>
<protein>
    <submittedName>
        <fullName evidence="1">Uncharacterized protein</fullName>
    </submittedName>
</protein>
<proteinExistence type="predicted"/>